<name>A0A3S2VV20_9HYPH</name>
<evidence type="ECO:0000259" key="3">
    <source>
        <dbReference type="PROSITE" id="PS50110"/>
    </source>
</evidence>
<comment type="caution">
    <text evidence="4">The sequence shown here is derived from an EMBL/GenBank/DDBJ whole genome shotgun (WGS) entry which is preliminary data.</text>
</comment>
<dbReference type="RefSeq" id="WP_127727046.1">
    <property type="nucleotide sequence ID" value="NZ_SACP01000001.1"/>
</dbReference>
<protein>
    <submittedName>
        <fullName evidence="4">Response regulator</fullName>
    </submittedName>
</protein>
<gene>
    <name evidence="4" type="ORF">EOE48_01790</name>
</gene>
<dbReference type="Proteomes" id="UP000286997">
    <property type="component" value="Unassembled WGS sequence"/>
</dbReference>
<accession>A0A3S2VV20</accession>
<keyword evidence="1 2" id="KW-0597">Phosphoprotein</keyword>
<dbReference type="InterPro" id="IPR001789">
    <property type="entry name" value="Sig_transdc_resp-reg_receiver"/>
</dbReference>
<organism evidence="4 5">
    <name type="scientific">Methylobacterium oryzihabitans</name>
    <dbReference type="NCBI Taxonomy" id="2499852"/>
    <lineage>
        <taxon>Bacteria</taxon>
        <taxon>Pseudomonadati</taxon>
        <taxon>Pseudomonadota</taxon>
        <taxon>Alphaproteobacteria</taxon>
        <taxon>Hyphomicrobiales</taxon>
        <taxon>Methylobacteriaceae</taxon>
        <taxon>Methylobacterium</taxon>
    </lineage>
</organism>
<dbReference type="PANTHER" id="PTHR44591">
    <property type="entry name" value="STRESS RESPONSE REGULATOR PROTEIN 1"/>
    <property type="match status" value="1"/>
</dbReference>
<reference evidence="4 5" key="1">
    <citation type="submission" date="2019-01" db="EMBL/GenBank/DDBJ databases">
        <authorList>
            <person name="Chen W.-M."/>
        </authorList>
    </citation>
    <scope>NUCLEOTIDE SEQUENCE [LARGE SCALE GENOMIC DNA]</scope>
    <source>
        <strain evidence="4 5">TER-1</strain>
    </source>
</reference>
<proteinExistence type="predicted"/>
<dbReference type="Pfam" id="PF00072">
    <property type="entry name" value="Response_reg"/>
    <property type="match status" value="1"/>
</dbReference>
<keyword evidence="5" id="KW-1185">Reference proteome</keyword>
<evidence type="ECO:0000256" key="1">
    <source>
        <dbReference type="ARBA" id="ARBA00022553"/>
    </source>
</evidence>
<feature type="modified residue" description="4-aspartylphosphate" evidence="2">
    <location>
        <position position="59"/>
    </location>
</feature>
<dbReference type="PANTHER" id="PTHR44591:SF21">
    <property type="entry name" value="TWO-COMPONENT RESPONSE REGULATOR"/>
    <property type="match status" value="1"/>
</dbReference>
<dbReference type="InterPro" id="IPR011006">
    <property type="entry name" value="CheY-like_superfamily"/>
</dbReference>
<dbReference type="InterPro" id="IPR050595">
    <property type="entry name" value="Bact_response_regulator"/>
</dbReference>
<feature type="domain" description="Response regulatory" evidence="3">
    <location>
        <begin position="9"/>
        <end position="122"/>
    </location>
</feature>
<dbReference type="EMBL" id="SACP01000001">
    <property type="protein sequence ID" value="RVU21803.1"/>
    <property type="molecule type" value="Genomic_DNA"/>
</dbReference>
<dbReference type="AlphaFoldDB" id="A0A3S2VV20"/>
<evidence type="ECO:0000313" key="4">
    <source>
        <dbReference type="EMBL" id="RVU21803.1"/>
    </source>
</evidence>
<dbReference type="PROSITE" id="PS50110">
    <property type="entry name" value="RESPONSE_REGULATORY"/>
    <property type="match status" value="1"/>
</dbReference>
<sequence>MTDQAERPVVLVVEDEALTIMDLADVLEAAGYQALQSASAERALGLLETRGDIVALITDVELSGRIDGFALARSAAQSRPGLPIVIVSGRAKADPDLIPAGARFVARPCGGDDILDVLTGLMANRG</sequence>
<dbReference type="OrthoDB" id="9784719at2"/>
<dbReference type="SUPFAM" id="SSF52172">
    <property type="entry name" value="CheY-like"/>
    <property type="match status" value="1"/>
</dbReference>
<evidence type="ECO:0000313" key="5">
    <source>
        <dbReference type="Proteomes" id="UP000286997"/>
    </source>
</evidence>
<dbReference type="SMART" id="SM00448">
    <property type="entry name" value="REC"/>
    <property type="match status" value="1"/>
</dbReference>
<dbReference type="GO" id="GO:0000160">
    <property type="term" value="P:phosphorelay signal transduction system"/>
    <property type="evidence" value="ECO:0007669"/>
    <property type="project" value="InterPro"/>
</dbReference>
<dbReference type="Gene3D" id="3.40.50.2300">
    <property type="match status" value="1"/>
</dbReference>
<evidence type="ECO:0000256" key="2">
    <source>
        <dbReference type="PROSITE-ProRule" id="PRU00169"/>
    </source>
</evidence>